<evidence type="ECO:0000256" key="5">
    <source>
        <dbReference type="ARBA" id="ARBA00022598"/>
    </source>
</evidence>
<gene>
    <name evidence="12" type="ORF">SAMN05660895_2161</name>
</gene>
<dbReference type="EMBL" id="FPCJ01000001">
    <property type="protein sequence ID" value="SFV35126.1"/>
    <property type="molecule type" value="Genomic_DNA"/>
</dbReference>
<dbReference type="InterPro" id="IPR013785">
    <property type="entry name" value="Aldolase_TIM"/>
</dbReference>
<dbReference type="GO" id="GO:0005829">
    <property type="term" value="C:cytosol"/>
    <property type="evidence" value="ECO:0007669"/>
    <property type="project" value="TreeGrafter"/>
</dbReference>
<dbReference type="GO" id="GO:0034355">
    <property type="term" value="P:NAD+ biosynthetic process via the salvage pathway"/>
    <property type="evidence" value="ECO:0007669"/>
    <property type="project" value="TreeGrafter"/>
</dbReference>
<comment type="similarity">
    <text evidence="2 9">Belongs to the NAPRTase family.</text>
</comment>
<dbReference type="Gene3D" id="3.20.140.10">
    <property type="entry name" value="nicotinate phosphoribosyltransferase"/>
    <property type="match status" value="1"/>
</dbReference>
<evidence type="ECO:0000259" key="10">
    <source>
        <dbReference type="Pfam" id="PF17767"/>
    </source>
</evidence>
<comment type="function">
    <text evidence="9">Catalyzes the first step in the biosynthesis of NAD from nicotinic acid, the ATP-dependent synthesis of beta-nicotinate D-ribonucleotide from nicotinate and 5-phospho-D-ribose 1-phosphate.</text>
</comment>
<dbReference type="InterPro" id="IPR006405">
    <property type="entry name" value="Nic_PRibTrfase_pncB"/>
</dbReference>
<dbReference type="AlphaFoldDB" id="A0A1I7NKL6"/>
<dbReference type="Gene3D" id="3.20.20.70">
    <property type="entry name" value="Aldolase class I"/>
    <property type="match status" value="1"/>
</dbReference>
<dbReference type="Pfam" id="PF17956">
    <property type="entry name" value="NAPRTase_C"/>
    <property type="match status" value="1"/>
</dbReference>
<comment type="PTM">
    <text evidence="9">Transiently phosphorylated on a His residue during the reaction cycle. Phosphorylation strongly increases the affinity for substrates and increases the rate of nicotinate D-ribonucleotide production. Dephosphorylation regenerates the low-affinity form of the enzyme, leading to product release.</text>
</comment>
<dbReference type="STRING" id="1393122.SAMN05660895_2161"/>
<sequence length="479" mass="54302">MNTYSITGSYTDLYEMVMAQAYFLENRHHTPAVFDYFFRKIPFDGGYVIFAGLHELLDMLEEWTFSEQDMDYLRETLHLHPAFLDYLREFRFHGNIYACREGEVVFPFEPVVRVEASILEAQLLETLLLNILNFQSLIATKAARIRYVSGSKVLSEFGFRRAQGLAGIMAARAAVIGGFQSTSNVYAGERYGIPVVGTMAHSFVQSYESELAAFRAFAKHHPEGCIFLVDTYDTLHSGIPNAIAVAKEMEQEGKRALGIRLDSGDLAYLSRKARAMLDEAGLTYMKIAVSNQLDEYLIRSLHEQGAPIDIFGVGTKLAIGHPDAVLDGVYKLCEVNHLPTIKLSENLTKMNLPGKKQVYRVFNSDAQFLGADVIAATDENEAELLIMHHPFEPGKSKKIKGYPLEPLLFPMMKNGKRISPRPALQEIAAYAQKRLQQLPPEYKRFEFPHVYKVGLSEKLLQLRDQLRAQYQHSWMNHDT</sequence>
<keyword evidence="12" id="KW-0328">Glycosyltransferase</keyword>
<evidence type="ECO:0000256" key="8">
    <source>
        <dbReference type="ARBA" id="ARBA00048668"/>
    </source>
</evidence>
<evidence type="ECO:0000259" key="11">
    <source>
        <dbReference type="Pfam" id="PF17956"/>
    </source>
</evidence>
<proteinExistence type="inferred from homology"/>
<feature type="domain" description="Nicotinate phosphoribosyltransferase C-terminal" evidence="11">
    <location>
        <begin position="355"/>
        <end position="462"/>
    </location>
</feature>
<evidence type="ECO:0000256" key="1">
    <source>
        <dbReference type="ARBA" id="ARBA00004952"/>
    </source>
</evidence>
<dbReference type="GO" id="GO:0004516">
    <property type="term" value="F:nicotinate phosphoribosyltransferase activity"/>
    <property type="evidence" value="ECO:0007669"/>
    <property type="project" value="UniProtKB-UniRule"/>
</dbReference>
<dbReference type="InterPro" id="IPR036068">
    <property type="entry name" value="Nicotinate_pribotase-like_C"/>
</dbReference>
<protein>
    <recommendedName>
        <fullName evidence="3 9">Nicotinate phosphoribosyltransferase</fullName>
        <ecNumber evidence="3 9">6.3.4.21</ecNumber>
    </recommendedName>
</protein>
<evidence type="ECO:0000256" key="9">
    <source>
        <dbReference type="RuleBase" id="RU365100"/>
    </source>
</evidence>
<evidence type="ECO:0000256" key="7">
    <source>
        <dbReference type="ARBA" id="ARBA00022679"/>
    </source>
</evidence>
<evidence type="ECO:0000256" key="4">
    <source>
        <dbReference type="ARBA" id="ARBA00022553"/>
    </source>
</evidence>
<dbReference type="CDD" id="cd01570">
    <property type="entry name" value="NAPRTase_A"/>
    <property type="match status" value="1"/>
</dbReference>
<evidence type="ECO:0000256" key="2">
    <source>
        <dbReference type="ARBA" id="ARBA00010897"/>
    </source>
</evidence>
<keyword evidence="13" id="KW-1185">Reference proteome</keyword>
<name>A0A1I7NKL6_9BACT</name>
<dbReference type="FunFam" id="3.20.20.70:FF:000076">
    <property type="entry name" value="Nicotinate phosphoribosyltransferase"/>
    <property type="match status" value="1"/>
</dbReference>
<dbReference type="RefSeq" id="WP_092460412.1">
    <property type="nucleotide sequence ID" value="NZ_FPCJ01000001.1"/>
</dbReference>
<keyword evidence="4" id="KW-0597">Phosphoprotein</keyword>
<dbReference type="PANTHER" id="PTHR11098:SF1">
    <property type="entry name" value="NICOTINATE PHOSPHORIBOSYLTRANSFERASE"/>
    <property type="match status" value="1"/>
</dbReference>
<feature type="domain" description="Nicotinate phosphoribosyltransferase N-terminal" evidence="10">
    <location>
        <begin position="11"/>
        <end position="133"/>
    </location>
</feature>
<dbReference type="NCBIfam" id="NF006695">
    <property type="entry name" value="PRK09243.1-2"/>
    <property type="match status" value="1"/>
</dbReference>
<evidence type="ECO:0000313" key="13">
    <source>
        <dbReference type="Proteomes" id="UP000199537"/>
    </source>
</evidence>
<dbReference type="PIRSF" id="PIRSF000484">
    <property type="entry name" value="NAPRT"/>
    <property type="match status" value="1"/>
</dbReference>
<keyword evidence="5 9" id="KW-0436">Ligase</keyword>
<comment type="catalytic activity">
    <reaction evidence="8 9">
        <text>5-phospho-alpha-D-ribose 1-diphosphate + nicotinate + ATP + H2O = nicotinate beta-D-ribonucleotide + ADP + phosphate + diphosphate</text>
        <dbReference type="Rhea" id="RHEA:36163"/>
        <dbReference type="ChEBI" id="CHEBI:15377"/>
        <dbReference type="ChEBI" id="CHEBI:30616"/>
        <dbReference type="ChEBI" id="CHEBI:32544"/>
        <dbReference type="ChEBI" id="CHEBI:33019"/>
        <dbReference type="ChEBI" id="CHEBI:43474"/>
        <dbReference type="ChEBI" id="CHEBI:57502"/>
        <dbReference type="ChEBI" id="CHEBI:58017"/>
        <dbReference type="ChEBI" id="CHEBI:456216"/>
        <dbReference type="EC" id="6.3.4.21"/>
    </reaction>
</comment>
<evidence type="ECO:0000256" key="3">
    <source>
        <dbReference type="ARBA" id="ARBA00013236"/>
    </source>
</evidence>
<accession>A0A1I7NKL6</accession>
<dbReference type="SUPFAM" id="SSF54675">
    <property type="entry name" value="Nicotinate/Quinolinate PRTase N-terminal domain-like"/>
    <property type="match status" value="1"/>
</dbReference>
<dbReference type="EC" id="6.3.4.21" evidence="3 9"/>
<dbReference type="InterPro" id="IPR007229">
    <property type="entry name" value="Nic_PRibTrfase-Fam"/>
</dbReference>
<dbReference type="NCBIfam" id="TIGR01513">
    <property type="entry name" value="NAPRTase_put"/>
    <property type="match status" value="1"/>
</dbReference>
<reference evidence="13" key="1">
    <citation type="submission" date="2016-10" db="EMBL/GenBank/DDBJ databases">
        <authorList>
            <person name="Varghese N."/>
            <person name="Submissions S."/>
        </authorList>
    </citation>
    <scope>NUCLEOTIDE SEQUENCE [LARGE SCALE GENOMIC DNA]</scope>
    <source>
        <strain evidence="13">DSM 14807</strain>
    </source>
</reference>
<dbReference type="InterPro" id="IPR040727">
    <property type="entry name" value="NAPRTase_N"/>
</dbReference>
<keyword evidence="7 9" id="KW-0808">Transferase</keyword>
<keyword evidence="6 9" id="KW-0662">Pyridine nucleotide biosynthesis</keyword>
<dbReference type="InterPro" id="IPR041619">
    <property type="entry name" value="NAPRTase_C"/>
</dbReference>
<dbReference type="OrthoDB" id="9770610at2"/>
<evidence type="ECO:0000256" key="6">
    <source>
        <dbReference type="ARBA" id="ARBA00022642"/>
    </source>
</evidence>
<dbReference type="Proteomes" id="UP000199537">
    <property type="component" value="Unassembled WGS sequence"/>
</dbReference>
<evidence type="ECO:0000313" key="12">
    <source>
        <dbReference type="EMBL" id="SFV35126.1"/>
    </source>
</evidence>
<organism evidence="12 13">
    <name type="scientific">Thermoflavifilum thermophilum</name>
    <dbReference type="NCBI Taxonomy" id="1393122"/>
    <lineage>
        <taxon>Bacteria</taxon>
        <taxon>Pseudomonadati</taxon>
        <taxon>Bacteroidota</taxon>
        <taxon>Chitinophagia</taxon>
        <taxon>Chitinophagales</taxon>
        <taxon>Chitinophagaceae</taxon>
        <taxon>Thermoflavifilum</taxon>
    </lineage>
</organism>
<dbReference type="PANTHER" id="PTHR11098">
    <property type="entry name" value="NICOTINATE PHOSPHORIBOSYLTRANSFERASE"/>
    <property type="match status" value="1"/>
</dbReference>
<dbReference type="NCBIfam" id="NF009131">
    <property type="entry name" value="PRK12484.1"/>
    <property type="match status" value="1"/>
</dbReference>
<dbReference type="GO" id="GO:0047280">
    <property type="term" value="F:nicotinamide phosphoribosyltransferase activity"/>
    <property type="evidence" value="ECO:0007669"/>
    <property type="project" value="UniProtKB-ARBA"/>
</dbReference>
<dbReference type="UniPathway" id="UPA00253">
    <property type="reaction ID" value="UER00457"/>
</dbReference>
<dbReference type="Pfam" id="PF17767">
    <property type="entry name" value="NAPRTase_N"/>
    <property type="match status" value="1"/>
</dbReference>
<dbReference type="SUPFAM" id="SSF51690">
    <property type="entry name" value="Nicotinate/Quinolinate PRTase C-terminal domain-like"/>
    <property type="match status" value="1"/>
</dbReference>
<comment type="pathway">
    <text evidence="1 9">Cofactor biosynthesis; NAD(+) biosynthesis; nicotinate D-ribonucleotide from nicotinate: step 1/1.</text>
</comment>